<proteinExistence type="predicted"/>
<protein>
    <submittedName>
        <fullName evidence="2">Uncharacterized protein</fullName>
    </submittedName>
</protein>
<feature type="compositionally biased region" description="Low complexity" evidence="1">
    <location>
        <begin position="11"/>
        <end position="23"/>
    </location>
</feature>
<dbReference type="HOGENOM" id="CLU_523773_0_0_1"/>
<reference evidence="2 3" key="1">
    <citation type="journal article" date="2012" name="Appl. Environ. Microbiol.">
        <title>Short-read sequencing for genomic analysis of the brown rot fungus Fibroporia radiculosa.</title>
        <authorList>
            <person name="Tang J.D."/>
            <person name="Perkins A.D."/>
            <person name="Sonstegard T.S."/>
            <person name="Schroeder S.G."/>
            <person name="Burgess S.C."/>
            <person name="Diehl S.V."/>
        </authorList>
    </citation>
    <scope>NUCLEOTIDE SEQUENCE [LARGE SCALE GENOMIC DNA]</scope>
    <source>
        <strain evidence="2 3">TFFH 294</strain>
    </source>
</reference>
<sequence length="520" mass="56681">MSRGFSVHFLKSTPSSTHPYSSSRKSDSPQDRSNGSTWTKQSGYSSRPEFERKPSTTSTSAYRITEPVVYELPLEPKRSKTPKSYGIYPSASNDTYIYERSLSSASDALASSSSSSSSDADLQAEGVVPAPIDVSSTRASSSTETLETTALRVAYPTPQSRPVLPRSTSSSEWARITPDGSRVYPPGLPSRSENASLRAGVPTSMALLPRPSTVRPIYDDDDDDTLAEDEIDRPPPMTRRSSSSGARDESLRDARPTGFAGPTVRYSDERSGAQQVRARKNSDDYRYPLPLQYGTPSQYRPDNALNSRAPSGTSPPTSKMVDGRGPLGASGPPNFASSSTLPDGRRVVQAVPLTRTISGSRPVDIPSSTMGALARTGATKPKRSPPQSPTEPLTRTPSSRADTGGPLTRSNSTTSPEMLMVSTRRCVRWTEDLMCPCPVPRSERRRGWFNRRGDQLWTNDGKYKQPEPGTEYPGDLIGYPEPMTGWMNEEGVRIDMEHRLIPKPPIRSALKRPKGALGTQ</sequence>
<feature type="compositionally biased region" description="Polar residues" evidence="1">
    <location>
        <begin position="31"/>
        <end position="45"/>
    </location>
</feature>
<feature type="compositionally biased region" description="Polar residues" evidence="1">
    <location>
        <begin position="294"/>
        <end position="317"/>
    </location>
</feature>
<feature type="region of interest" description="Disordered" evidence="1">
    <location>
        <begin position="1"/>
        <end position="91"/>
    </location>
</feature>
<organism evidence="2 3">
    <name type="scientific">Fibroporia radiculosa</name>
    <dbReference type="NCBI Taxonomy" id="599839"/>
    <lineage>
        <taxon>Eukaryota</taxon>
        <taxon>Fungi</taxon>
        <taxon>Dikarya</taxon>
        <taxon>Basidiomycota</taxon>
        <taxon>Agaricomycotina</taxon>
        <taxon>Agaricomycetes</taxon>
        <taxon>Polyporales</taxon>
        <taxon>Fibroporiaceae</taxon>
        <taxon>Fibroporia</taxon>
    </lineage>
</organism>
<feature type="compositionally biased region" description="Basic and acidic residues" evidence="1">
    <location>
        <begin position="246"/>
        <end position="255"/>
    </location>
</feature>
<dbReference type="Proteomes" id="UP000006352">
    <property type="component" value="Unassembled WGS sequence"/>
</dbReference>
<feature type="compositionally biased region" description="Acidic residues" evidence="1">
    <location>
        <begin position="219"/>
        <end position="231"/>
    </location>
</feature>
<gene>
    <name evidence="2" type="ORF">FIBRA_00041</name>
</gene>
<keyword evidence="3" id="KW-1185">Reference proteome</keyword>
<dbReference type="GeneID" id="24092958"/>
<evidence type="ECO:0000313" key="2">
    <source>
        <dbReference type="EMBL" id="CCL98047.1"/>
    </source>
</evidence>
<feature type="compositionally biased region" description="Polar residues" evidence="1">
    <location>
        <begin position="390"/>
        <end position="401"/>
    </location>
</feature>
<dbReference type="RefSeq" id="XP_012177330.1">
    <property type="nucleotide sequence ID" value="XM_012321940.1"/>
</dbReference>
<dbReference type="AlphaFoldDB" id="J7RG15"/>
<dbReference type="EMBL" id="HE796867">
    <property type="protein sequence ID" value="CCL98047.1"/>
    <property type="molecule type" value="Genomic_DNA"/>
</dbReference>
<feature type="region of interest" description="Disordered" evidence="1">
    <location>
        <begin position="153"/>
        <end position="419"/>
    </location>
</feature>
<dbReference type="STRING" id="599839.J7RG15"/>
<name>J7RG15_9APHY</name>
<evidence type="ECO:0000313" key="3">
    <source>
        <dbReference type="Proteomes" id="UP000006352"/>
    </source>
</evidence>
<dbReference type="InParanoid" id="J7RG15"/>
<evidence type="ECO:0000256" key="1">
    <source>
        <dbReference type="SAM" id="MobiDB-lite"/>
    </source>
</evidence>
<dbReference type="OrthoDB" id="3255922at2759"/>
<accession>J7RG15</accession>